<dbReference type="CDD" id="cd00751">
    <property type="entry name" value="thiolase"/>
    <property type="match status" value="1"/>
</dbReference>
<dbReference type="InterPro" id="IPR002155">
    <property type="entry name" value="Thiolase"/>
</dbReference>
<dbReference type="GO" id="GO:0005737">
    <property type="term" value="C:cytoplasm"/>
    <property type="evidence" value="ECO:0007669"/>
    <property type="project" value="UniProtKB-ARBA"/>
</dbReference>
<feature type="domain" description="Thiolase N-terminal" evidence="8">
    <location>
        <begin position="6"/>
        <end position="264"/>
    </location>
</feature>
<dbReference type="PROSITE" id="PS00099">
    <property type="entry name" value="THIOLASE_3"/>
    <property type="match status" value="1"/>
</dbReference>
<feature type="active site" description="Acyl-thioester intermediate" evidence="6">
    <location>
        <position position="92"/>
    </location>
</feature>
<evidence type="ECO:0000256" key="4">
    <source>
        <dbReference type="ARBA" id="ARBA00023315"/>
    </source>
</evidence>
<evidence type="ECO:0000313" key="10">
    <source>
        <dbReference type="EMBL" id="EHQ04090.1"/>
    </source>
</evidence>
<dbReference type="InterPro" id="IPR020617">
    <property type="entry name" value="Thiolase_C"/>
</dbReference>
<dbReference type="PIRSF" id="PIRSF000429">
    <property type="entry name" value="Ac-CoA_Ac_transf"/>
    <property type="match status" value="1"/>
</dbReference>
<dbReference type="Pfam" id="PF00108">
    <property type="entry name" value="Thiolase_N"/>
    <property type="match status" value="1"/>
</dbReference>
<dbReference type="Gene3D" id="3.40.47.10">
    <property type="match status" value="1"/>
</dbReference>
<evidence type="ECO:0000256" key="2">
    <source>
        <dbReference type="ARBA" id="ARBA00010982"/>
    </source>
</evidence>
<sequence length="397" mass="43280">MTRTAYIVKAYRTAVGKAPRGVFRFKRPDEMAAETINYMMEQLPDFDKKRIDDVIVGNAMPEAEQGLNVGRFISLMGLKIEDVPGMTVNRYCASGLETIAIASAKIQSGMADCIIAGGAESMSYIPMGGYKPVPDYKLAKEGNEDYYWGMGLTAEAVANKYNVSREDQDEFAFNSHKKALKAQETNRFKEQIVPINIDQTYVDENGKKQTRSYTINTDEGPRADTSKEVLGTLRPVFAEGGSVTAGNSSQMSDGAAFVMVMSEEMVKELNLEPIARLVSYAPVGVEPRIMGIGPVYAIPKALKQAGLKQDDIALIELNEAFASQSLAVMRELGLDQSLVNVNGGAIAMGHPLGCTGAKLSVQIFDEMRKRDLKNKYAMVTMCVGTGQGAAGVYEFFN</sequence>
<name>H2BWC6_GILLR</name>
<dbReference type="InterPro" id="IPR020616">
    <property type="entry name" value="Thiolase_N"/>
</dbReference>
<dbReference type="Proteomes" id="UP000003844">
    <property type="component" value="Unassembled WGS sequence"/>
</dbReference>
<keyword evidence="4 7" id="KW-0012">Acyltransferase</keyword>
<dbReference type="Pfam" id="PF02803">
    <property type="entry name" value="Thiolase_C"/>
    <property type="match status" value="1"/>
</dbReference>
<accession>H2BWC6</accession>
<feature type="active site" description="Proton acceptor" evidence="6">
    <location>
        <position position="382"/>
    </location>
</feature>
<protein>
    <recommendedName>
        <fullName evidence="5">acetyl-CoA C-acyltransferase</fullName>
        <ecNumber evidence="5">2.3.1.16</ecNumber>
    </recommendedName>
</protein>
<reference evidence="11" key="1">
    <citation type="journal article" date="2012" name="Stand. Genomic Sci.">
        <title>Genome sequence of the Antarctic rhodopsins-containing flavobacterium Gillisia limnaea type strain (R-8282(T)).</title>
        <authorList>
            <person name="Riedel T."/>
            <person name="Held B."/>
            <person name="Nolan M."/>
            <person name="Lucas S."/>
            <person name="Lapidus A."/>
            <person name="Tice H."/>
            <person name="Del Rio T.G."/>
            <person name="Cheng J.F."/>
            <person name="Han C."/>
            <person name="Tapia R."/>
            <person name="Goodwin L.A."/>
            <person name="Pitluck S."/>
            <person name="Liolios K."/>
            <person name="Mavromatis K."/>
            <person name="Pagani I."/>
            <person name="Ivanova N."/>
            <person name="Mikhailova N."/>
            <person name="Pati A."/>
            <person name="Chen A."/>
            <person name="Palaniappan K."/>
            <person name="Land M."/>
            <person name="Rohde M."/>
            <person name="Tindall B.J."/>
            <person name="Detter J.C."/>
            <person name="Goker M."/>
            <person name="Bristow J."/>
            <person name="Eisen J.A."/>
            <person name="Markowitz V."/>
            <person name="Hugenholtz P."/>
            <person name="Kyrpides N.C."/>
            <person name="Klenk H.P."/>
            <person name="Woyke T."/>
        </authorList>
    </citation>
    <scope>NUCLEOTIDE SEQUENCE [LARGE SCALE GENOMIC DNA]</scope>
    <source>
        <strain evidence="11">DSM 15749 / LMG 21470 / R-8282</strain>
    </source>
</reference>
<dbReference type="PANTHER" id="PTHR43853:SF21">
    <property type="entry name" value="STEROID 3-KETOACYL-COA THIOLASE"/>
    <property type="match status" value="1"/>
</dbReference>
<keyword evidence="11" id="KW-1185">Reference proteome</keyword>
<dbReference type="eggNOG" id="COG0183">
    <property type="taxonomic scope" value="Bacteria"/>
</dbReference>
<comment type="pathway">
    <text evidence="1">Lipid metabolism.</text>
</comment>
<evidence type="ECO:0000256" key="1">
    <source>
        <dbReference type="ARBA" id="ARBA00005189"/>
    </source>
</evidence>
<evidence type="ECO:0000313" key="11">
    <source>
        <dbReference type="Proteomes" id="UP000003844"/>
    </source>
</evidence>
<feature type="active site" description="Proton acceptor" evidence="6">
    <location>
        <position position="350"/>
    </location>
</feature>
<evidence type="ECO:0000256" key="3">
    <source>
        <dbReference type="ARBA" id="ARBA00022679"/>
    </source>
</evidence>
<dbReference type="OrthoDB" id="9764892at2"/>
<dbReference type="InterPro" id="IPR020613">
    <property type="entry name" value="Thiolase_CS"/>
</dbReference>
<dbReference type="FunFam" id="3.40.47.10:FF:000010">
    <property type="entry name" value="Acetyl-CoA acetyltransferase (Thiolase)"/>
    <property type="match status" value="1"/>
</dbReference>
<dbReference type="HOGENOM" id="CLU_031026_0_0_10"/>
<keyword evidence="3 7" id="KW-0808">Transferase</keyword>
<dbReference type="GO" id="GO:0006635">
    <property type="term" value="P:fatty acid beta-oxidation"/>
    <property type="evidence" value="ECO:0007669"/>
    <property type="project" value="TreeGrafter"/>
</dbReference>
<dbReference type="STRING" id="865937.Gilli_3493"/>
<comment type="similarity">
    <text evidence="2 7">Belongs to the thiolase-like superfamily. Thiolase family.</text>
</comment>
<dbReference type="InterPro" id="IPR020610">
    <property type="entry name" value="Thiolase_AS"/>
</dbReference>
<dbReference type="SUPFAM" id="SSF53901">
    <property type="entry name" value="Thiolase-like"/>
    <property type="match status" value="2"/>
</dbReference>
<dbReference type="PANTHER" id="PTHR43853">
    <property type="entry name" value="3-KETOACYL-COA THIOLASE, PEROXISOMAL"/>
    <property type="match status" value="1"/>
</dbReference>
<dbReference type="AlphaFoldDB" id="H2BWC6"/>
<evidence type="ECO:0000259" key="9">
    <source>
        <dbReference type="Pfam" id="PF02803"/>
    </source>
</evidence>
<evidence type="ECO:0000259" key="8">
    <source>
        <dbReference type="Pfam" id="PF00108"/>
    </source>
</evidence>
<evidence type="ECO:0000256" key="6">
    <source>
        <dbReference type="PIRSR" id="PIRSR000429-1"/>
    </source>
</evidence>
<dbReference type="InterPro" id="IPR020615">
    <property type="entry name" value="Thiolase_acyl_enz_int_AS"/>
</dbReference>
<dbReference type="PROSITE" id="PS00737">
    <property type="entry name" value="THIOLASE_2"/>
    <property type="match status" value="1"/>
</dbReference>
<organism evidence="10 11">
    <name type="scientific">Gillisia limnaea (strain DSM 15749 / LMG 21470 / R-8282)</name>
    <dbReference type="NCBI Taxonomy" id="865937"/>
    <lineage>
        <taxon>Bacteria</taxon>
        <taxon>Pseudomonadati</taxon>
        <taxon>Bacteroidota</taxon>
        <taxon>Flavobacteriia</taxon>
        <taxon>Flavobacteriales</taxon>
        <taxon>Flavobacteriaceae</taxon>
        <taxon>Gillisia</taxon>
    </lineage>
</organism>
<dbReference type="EC" id="2.3.1.16" evidence="5"/>
<gene>
    <name evidence="10" type="ORF">Gilli_3493</name>
</gene>
<dbReference type="GO" id="GO:0010124">
    <property type="term" value="P:phenylacetate catabolic process"/>
    <property type="evidence" value="ECO:0007669"/>
    <property type="project" value="TreeGrafter"/>
</dbReference>
<dbReference type="NCBIfam" id="TIGR01930">
    <property type="entry name" value="AcCoA-C-Actrans"/>
    <property type="match status" value="1"/>
</dbReference>
<dbReference type="GO" id="GO:0003988">
    <property type="term" value="F:acetyl-CoA C-acyltransferase activity"/>
    <property type="evidence" value="ECO:0007669"/>
    <property type="project" value="UniProtKB-EC"/>
</dbReference>
<evidence type="ECO:0000256" key="7">
    <source>
        <dbReference type="RuleBase" id="RU003557"/>
    </source>
</evidence>
<evidence type="ECO:0000256" key="5">
    <source>
        <dbReference type="ARBA" id="ARBA00024073"/>
    </source>
</evidence>
<dbReference type="InterPro" id="IPR016039">
    <property type="entry name" value="Thiolase-like"/>
</dbReference>
<dbReference type="EMBL" id="JH594606">
    <property type="protein sequence ID" value="EHQ04090.1"/>
    <property type="molecule type" value="Genomic_DNA"/>
</dbReference>
<dbReference type="InterPro" id="IPR050215">
    <property type="entry name" value="Thiolase-like_sf_Thiolase"/>
</dbReference>
<feature type="domain" description="Thiolase C-terminal" evidence="9">
    <location>
        <begin position="272"/>
        <end position="393"/>
    </location>
</feature>
<proteinExistence type="inferred from homology"/>
<dbReference type="RefSeq" id="WP_006990393.1">
    <property type="nucleotide sequence ID" value="NZ_JH594606.1"/>
</dbReference>
<dbReference type="PROSITE" id="PS00098">
    <property type="entry name" value="THIOLASE_1"/>
    <property type="match status" value="1"/>
</dbReference>